<organism evidence="1 2">
    <name type="scientific">Araneus ventricosus</name>
    <name type="common">Orbweaver spider</name>
    <name type="synonym">Epeira ventricosa</name>
    <dbReference type="NCBI Taxonomy" id="182803"/>
    <lineage>
        <taxon>Eukaryota</taxon>
        <taxon>Metazoa</taxon>
        <taxon>Ecdysozoa</taxon>
        <taxon>Arthropoda</taxon>
        <taxon>Chelicerata</taxon>
        <taxon>Arachnida</taxon>
        <taxon>Araneae</taxon>
        <taxon>Araneomorphae</taxon>
        <taxon>Entelegynae</taxon>
        <taxon>Araneoidea</taxon>
        <taxon>Araneidae</taxon>
        <taxon>Araneus</taxon>
    </lineage>
</organism>
<dbReference type="EMBL" id="BGPR01008354">
    <property type="protein sequence ID" value="GBN33265.1"/>
    <property type="molecule type" value="Genomic_DNA"/>
</dbReference>
<name>A0A4Y2N1Q0_ARAVE</name>
<dbReference type="SUPFAM" id="SSF52047">
    <property type="entry name" value="RNI-like"/>
    <property type="match status" value="1"/>
</dbReference>
<evidence type="ECO:0000313" key="2">
    <source>
        <dbReference type="Proteomes" id="UP000499080"/>
    </source>
</evidence>
<dbReference type="Proteomes" id="UP000499080">
    <property type="component" value="Unassembled WGS sequence"/>
</dbReference>
<reference evidence="1 2" key="1">
    <citation type="journal article" date="2019" name="Sci. Rep.">
        <title>Orb-weaving spider Araneus ventricosus genome elucidates the spidroin gene catalogue.</title>
        <authorList>
            <person name="Kono N."/>
            <person name="Nakamura H."/>
            <person name="Ohtoshi R."/>
            <person name="Moran D.A.P."/>
            <person name="Shinohara A."/>
            <person name="Yoshida Y."/>
            <person name="Fujiwara M."/>
            <person name="Mori M."/>
            <person name="Tomita M."/>
            <person name="Arakawa K."/>
        </authorList>
    </citation>
    <scope>NUCLEOTIDE SEQUENCE [LARGE SCALE GENOMIC DNA]</scope>
</reference>
<keyword evidence="2" id="KW-1185">Reference proteome</keyword>
<dbReference type="AlphaFoldDB" id="A0A4Y2N1Q0"/>
<comment type="caution">
    <text evidence="1">The sequence shown here is derived from an EMBL/GenBank/DDBJ whole genome shotgun (WGS) entry which is preliminary data.</text>
</comment>
<gene>
    <name evidence="1" type="ORF">AVEN_213123_1</name>
</gene>
<evidence type="ECO:0000313" key="1">
    <source>
        <dbReference type="EMBL" id="GBN33265.1"/>
    </source>
</evidence>
<evidence type="ECO:0008006" key="3">
    <source>
        <dbReference type="Google" id="ProtNLM"/>
    </source>
</evidence>
<proteinExistence type="predicted"/>
<accession>A0A4Y2N1Q0</accession>
<protein>
    <recommendedName>
        <fullName evidence="3">F-box domain-containing protein</fullName>
    </recommendedName>
</protein>
<dbReference type="OrthoDB" id="6409609at2759"/>
<sequence>MKTLYPDLQVESIDTTDYGSRSVMDFIIVPNMPFSRLKYRSRRIEIAVLFDHLLACKTNDHLVTLHLRWWKPIQHFSSTFIPFLQACKKLKCLELSVIYPTSGIDLLLKSWLENPLESLEKVIIDVWRIDDEDEYQSLIKLTTGYKFLLKLRGLNIKLNLHIKRIIY</sequence>